<name>A0A251UYB4_HELAN</name>
<sequence length="64" mass="7648">MWWIKARERDYALVGTLLYGYSSLMSLPCLFFEKCLTRGSWRFRECNENHFVKCFCESTLVIVV</sequence>
<keyword evidence="1" id="KW-0472">Membrane</keyword>
<dbReference type="EMBL" id="CM007893">
    <property type="protein sequence ID" value="OTG28350.1"/>
    <property type="molecule type" value="Genomic_DNA"/>
</dbReference>
<evidence type="ECO:0000256" key="1">
    <source>
        <dbReference type="SAM" id="Phobius"/>
    </source>
</evidence>
<keyword evidence="1" id="KW-1133">Transmembrane helix</keyword>
<dbReference type="AlphaFoldDB" id="A0A251UYB4"/>
<keyword evidence="1" id="KW-0812">Transmembrane</keyword>
<evidence type="ECO:0000313" key="2">
    <source>
        <dbReference type="EMBL" id="OTG28350.1"/>
    </source>
</evidence>
<keyword evidence="3" id="KW-1185">Reference proteome</keyword>
<proteinExistence type="predicted"/>
<protein>
    <submittedName>
        <fullName evidence="2">Uncharacterized protein</fullName>
    </submittedName>
</protein>
<reference evidence="3" key="1">
    <citation type="journal article" date="2017" name="Nature">
        <title>The sunflower genome provides insights into oil metabolism, flowering and Asterid evolution.</title>
        <authorList>
            <person name="Badouin H."/>
            <person name="Gouzy J."/>
            <person name="Grassa C.J."/>
            <person name="Murat F."/>
            <person name="Staton S.E."/>
            <person name="Cottret L."/>
            <person name="Lelandais-Briere C."/>
            <person name="Owens G.L."/>
            <person name="Carrere S."/>
            <person name="Mayjonade B."/>
            <person name="Legrand L."/>
            <person name="Gill N."/>
            <person name="Kane N.C."/>
            <person name="Bowers J.E."/>
            <person name="Hubner S."/>
            <person name="Bellec A."/>
            <person name="Berard A."/>
            <person name="Berges H."/>
            <person name="Blanchet N."/>
            <person name="Boniface M.C."/>
            <person name="Brunel D."/>
            <person name="Catrice O."/>
            <person name="Chaidir N."/>
            <person name="Claudel C."/>
            <person name="Donnadieu C."/>
            <person name="Faraut T."/>
            <person name="Fievet G."/>
            <person name="Helmstetter N."/>
            <person name="King M."/>
            <person name="Knapp S.J."/>
            <person name="Lai Z."/>
            <person name="Le Paslier M.C."/>
            <person name="Lippi Y."/>
            <person name="Lorenzon L."/>
            <person name="Mandel J.R."/>
            <person name="Marage G."/>
            <person name="Marchand G."/>
            <person name="Marquand E."/>
            <person name="Bret-Mestries E."/>
            <person name="Morien E."/>
            <person name="Nambeesan S."/>
            <person name="Nguyen T."/>
            <person name="Pegot-Espagnet P."/>
            <person name="Pouilly N."/>
            <person name="Raftis F."/>
            <person name="Sallet E."/>
            <person name="Schiex T."/>
            <person name="Thomas J."/>
            <person name="Vandecasteele C."/>
            <person name="Vares D."/>
            <person name="Vear F."/>
            <person name="Vautrin S."/>
            <person name="Crespi M."/>
            <person name="Mangin B."/>
            <person name="Burke J.M."/>
            <person name="Salse J."/>
            <person name="Munos S."/>
            <person name="Vincourt P."/>
            <person name="Rieseberg L.H."/>
            <person name="Langlade N.B."/>
        </authorList>
    </citation>
    <scope>NUCLEOTIDE SEQUENCE [LARGE SCALE GENOMIC DNA]</scope>
    <source>
        <strain evidence="3">cv. SF193</strain>
    </source>
</reference>
<feature type="transmembrane region" description="Helical" evidence="1">
    <location>
        <begin position="12"/>
        <end position="32"/>
    </location>
</feature>
<organism evidence="2 3">
    <name type="scientific">Helianthus annuus</name>
    <name type="common">Common sunflower</name>
    <dbReference type="NCBI Taxonomy" id="4232"/>
    <lineage>
        <taxon>Eukaryota</taxon>
        <taxon>Viridiplantae</taxon>
        <taxon>Streptophyta</taxon>
        <taxon>Embryophyta</taxon>
        <taxon>Tracheophyta</taxon>
        <taxon>Spermatophyta</taxon>
        <taxon>Magnoliopsida</taxon>
        <taxon>eudicotyledons</taxon>
        <taxon>Gunneridae</taxon>
        <taxon>Pentapetalae</taxon>
        <taxon>asterids</taxon>
        <taxon>campanulids</taxon>
        <taxon>Asterales</taxon>
        <taxon>Asteraceae</taxon>
        <taxon>Asteroideae</taxon>
        <taxon>Heliantheae alliance</taxon>
        <taxon>Heliantheae</taxon>
        <taxon>Helianthus</taxon>
    </lineage>
</organism>
<accession>A0A251UYB4</accession>
<dbReference type="InParanoid" id="A0A251UYB4"/>
<dbReference type="Proteomes" id="UP000215914">
    <property type="component" value="Chromosome 4"/>
</dbReference>
<gene>
    <name evidence="2" type="ORF">HannXRQ_Chr04g0110271</name>
</gene>
<evidence type="ECO:0000313" key="3">
    <source>
        <dbReference type="Proteomes" id="UP000215914"/>
    </source>
</evidence>